<feature type="region of interest" description="Disordered" evidence="1">
    <location>
        <begin position="1"/>
        <end position="22"/>
    </location>
</feature>
<organism evidence="2 3">
    <name type="scientific">Methylomonas fluvii</name>
    <dbReference type="NCBI Taxonomy" id="1854564"/>
    <lineage>
        <taxon>Bacteria</taxon>
        <taxon>Pseudomonadati</taxon>
        <taxon>Pseudomonadota</taxon>
        <taxon>Gammaproteobacteria</taxon>
        <taxon>Methylococcales</taxon>
        <taxon>Methylococcaceae</taxon>
        <taxon>Methylomonas</taxon>
    </lineage>
</organism>
<evidence type="ECO:0000256" key="1">
    <source>
        <dbReference type="SAM" id="MobiDB-lite"/>
    </source>
</evidence>
<evidence type="ECO:0000313" key="3">
    <source>
        <dbReference type="Proteomes" id="UP000641152"/>
    </source>
</evidence>
<name>A0ABR9DCW3_9GAMM</name>
<gene>
    <name evidence="2" type="ORF">EBB_09050</name>
</gene>
<keyword evidence="3" id="KW-1185">Reference proteome</keyword>
<accession>A0ABR9DCW3</accession>
<dbReference type="RefSeq" id="WP_192393401.1">
    <property type="nucleotide sequence ID" value="NZ_CAJHIU010000001.1"/>
</dbReference>
<evidence type="ECO:0000313" key="2">
    <source>
        <dbReference type="EMBL" id="MBD9360681.1"/>
    </source>
</evidence>
<reference evidence="2 3" key="1">
    <citation type="submission" date="2020-09" db="EMBL/GenBank/DDBJ databases">
        <title>Methylomonas albis sp. nov. and Methylomonas fluvii sp. nov.: Two cold-adapted methanotrophs from the River Elbe and an amended description of Methylovulum psychrotolerans strain Eb1.</title>
        <authorList>
            <person name="Bussmann I.K."/>
            <person name="Klings K.-W."/>
            <person name="Warnstedt J."/>
            <person name="Hoppert M."/>
            <person name="Saborowski A."/>
            <person name="Horn F."/>
            <person name="Liebner S."/>
        </authorList>
    </citation>
    <scope>NUCLEOTIDE SEQUENCE [LARGE SCALE GENOMIC DNA]</scope>
    <source>
        <strain evidence="2 3">EbB</strain>
    </source>
</reference>
<dbReference type="EMBL" id="JACXST010000001">
    <property type="protein sequence ID" value="MBD9360681.1"/>
    <property type="molecule type" value="Genomic_DNA"/>
</dbReference>
<dbReference type="Proteomes" id="UP000641152">
    <property type="component" value="Unassembled WGS sequence"/>
</dbReference>
<comment type="caution">
    <text evidence="2">The sequence shown here is derived from an EMBL/GenBank/DDBJ whole genome shotgun (WGS) entry which is preliminary data.</text>
</comment>
<sequence length="262" mass="28278">MNRIDEQKRTAEESQNVGRSLDKSRRSFAKAGVIAPVLMTLTSKTALGSVYQCTISGVQSGNVSSHSEDMSVCRAGHTALAWSGNVDTVDVNTQSGTHPNINDWITARINPFLVSKSWPKNTTNYTYKYYKSNSWVNASTSAQIKMCQLIVSNFPKTGTNVDSSGKTTETYSATTFSSVFGSASATTTFFETLLYSPSVDIRGAASVDYLNASLGLIPDVSGEDIKKLYLLGINSANTFYDGSLLVSNSEAAKELLRSLVPL</sequence>
<proteinExistence type="predicted"/>
<feature type="compositionally biased region" description="Basic and acidic residues" evidence="1">
    <location>
        <begin position="1"/>
        <end position="12"/>
    </location>
</feature>
<protein>
    <submittedName>
        <fullName evidence="2">Uncharacterized protein</fullName>
    </submittedName>
</protein>